<feature type="chain" id="PRO_5034816771" evidence="2">
    <location>
        <begin position="22"/>
        <end position="70"/>
    </location>
</feature>
<dbReference type="Proteomes" id="UP000439903">
    <property type="component" value="Unassembled WGS sequence"/>
</dbReference>
<keyword evidence="1" id="KW-0472">Membrane</keyword>
<keyword evidence="1" id="KW-0812">Transmembrane</keyword>
<protein>
    <submittedName>
        <fullName evidence="3">Uncharacterized protein</fullName>
    </submittedName>
</protein>
<sequence>MSLFIVSILLQLMAVTWIVIGDVQVQLQSTEVTSSGIFGDSDMLGLPVSGIVGAMLASISLSIVPGMIGA</sequence>
<evidence type="ECO:0000313" key="4">
    <source>
        <dbReference type="Proteomes" id="UP000439903"/>
    </source>
</evidence>
<keyword evidence="4" id="KW-1185">Reference proteome</keyword>
<name>A0A8H3WVE9_GIGMA</name>
<keyword evidence="2" id="KW-0732">Signal</keyword>
<keyword evidence="1" id="KW-1133">Transmembrane helix</keyword>
<proteinExistence type="predicted"/>
<feature type="signal peptide" evidence="2">
    <location>
        <begin position="1"/>
        <end position="21"/>
    </location>
</feature>
<accession>A0A8H3WVE9</accession>
<feature type="transmembrane region" description="Helical" evidence="1">
    <location>
        <begin position="45"/>
        <end position="68"/>
    </location>
</feature>
<dbReference type="AlphaFoldDB" id="A0A8H3WVE9"/>
<evidence type="ECO:0000313" key="3">
    <source>
        <dbReference type="EMBL" id="KAF0348914.1"/>
    </source>
</evidence>
<dbReference type="EMBL" id="WTPW01003257">
    <property type="protein sequence ID" value="KAF0348914.1"/>
    <property type="molecule type" value="Genomic_DNA"/>
</dbReference>
<evidence type="ECO:0000256" key="2">
    <source>
        <dbReference type="SAM" id="SignalP"/>
    </source>
</evidence>
<comment type="caution">
    <text evidence="3">The sequence shown here is derived from an EMBL/GenBank/DDBJ whole genome shotgun (WGS) entry which is preliminary data.</text>
</comment>
<reference evidence="3 4" key="1">
    <citation type="journal article" date="2019" name="Environ. Microbiol.">
        <title>At the nexus of three kingdoms: the genome of the mycorrhizal fungus Gigaspora margarita provides insights into plant, endobacterial and fungal interactions.</title>
        <authorList>
            <person name="Venice F."/>
            <person name="Ghignone S."/>
            <person name="Salvioli di Fossalunga A."/>
            <person name="Amselem J."/>
            <person name="Novero M."/>
            <person name="Xianan X."/>
            <person name="Sedzielewska Toro K."/>
            <person name="Morin E."/>
            <person name="Lipzen A."/>
            <person name="Grigoriev I.V."/>
            <person name="Henrissat B."/>
            <person name="Martin F.M."/>
            <person name="Bonfante P."/>
        </authorList>
    </citation>
    <scope>NUCLEOTIDE SEQUENCE [LARGE SCALE GENOMIC DNA]</scope>
    <source>
        <strain evidence="3 4">BEG34</strain>
    </source>
</reference>
<organism evidence="3 4">
    <name type="scientific">Gigaspora margarita</name>
    <dbReference type="NCBI Taxonomy" id="4874"/>
    <lineage>
        <taxon>Eukaryota</taxon>
        <taxon>Fungi</taxon>
        <taxon>Fungi incertae sedis</taxon>
        <taxon>Mucoromycota</taxon>
        <taxon>Glomeromycotina</taxon>
        <taxon>Glomeromycetes</taxon>
        <taxon>Diversisporales</taxon>
        <taxon>Gigasporaceae</taxon>
        <taxon>Gigaspora</taxon>
    </lineage>
</organism>
<gene>
    <name evidence="3" type="ORF">F8M41_015517</name>
</gene>
<evidence type="ECO:0000256" key="1">
    <source>
        <dbReference type="SAM" id="Phobius"/>
    </source>
</evidence>